<dbReference type="AlphaFoldDB" id="G2G3L9"/>
<keyword evidence="1" id="KW-0732">Signal</keyword>
<evidence type="ECO:0000256" key="1">
    <source>
        <dbReference type="SAM" id="SignalP"/>
    </source>
</evidence>
<dbReference type="PATRIC" id="fig|700597.3.peg.65"/>
<feature type="chain" id="PRO_5003429326" description="Secreted protein" evidence="1">
    <location>
        <begin position="31"/>
        <end position="180"/>
    </location>
</feature>
<dbReference type="Proteomes" id="UP000004217">
    <property type="component" value="Unassembled WGS sequence"/>
</dbReference>
<protein>
    <recommendedName>
        <fullName evidence="4">Secreted protein</fullName>
    </recommendedName>
</protein>
<feature type="signal peptide" evidence="1">
    <location>
        <begin position="1"/>
        <end position="30"/>
    </location>
</feature>
<organism evidence="2 3">
    <name type="scientific">Streptomyces zinciresistens K42</name>
    <dbReference type="NCBI Taxonomy" id="700597"/>
    <lineage>
        <taxon>Bacteria</taxon>
        <taxon>Bacillati</taxon>
        <taxon>Actinomycetota</taxon>
        <taxon>Actinomycetes</taxon>
        <taxon>Kitasatosporales</taxon>
        <taxon>Streptomycetaceae</taxon>
        <taxon>Streptomyces</taxon>
    </lineage>
</organism>
<keyword evidence="3" id="KW-1185">Reference proteome</keyword>
<dbReference type="OrthoDB" id="4301132at2"/>
<name>G2G3L9_9ACTN</name>
<proteinExistence type="predicted"/>
<accession>G2G3L9</accession>
<dbReference type="EMBL" id="AGBF01000001">
    <property type="protein sequence ID" value="EGX61765.1"/>
    <property type="molecule type" value="Genomic_DNA"/>
</dbReference>
<sequence length="180" mass="19159">MPAFKRTAVTLLAAGAVVGTTLATATTASAAASYHCKTSSSPTFDDPSYNGPDSDNWSFDVKLCAKRSGGYIYTTATVYWDGPYSSGTNNHFTFNKARFHLQTKKSVRGTDPVVAYANYTGLERALENSSATGNGSYQTGTIKTKATAASYLADGYIQLDWSGDGKDYKAPIHFTASPTV</sequence>
<evidence type="ECO:0000313" key="2">
    <source>
        <dbReference type="EMBL" id="EGX61765.1"/>
    </source>
</evidence>
<dbReference type="RefSeq" id="WP_007490437.1">
    <property type="nucleotide sequence ID" value="NZ_AGBF01000001.1"/>
</dbReference>
<comment type="caution">
    <text evidence="2">The sequence shown here is derived from an EMBL/GenBank/DDBJ whole genome shotgun (WGS) entry which is preliminary data.</text>
</comment>
<reference evidence="2 3" key="1">
    <citation type="submission" date="2011-08" db="EMBL/GenBank/DDBJ databases">
        <authorList>
            <person name="Lin Y."/>
            <person name="Hao X."/>
            <person name="Johnstone L."/>
            <person name="Miller S.J."/>
            <person name="Wei G."/>
            <person name="Rensing C."/>
        </authorList>
    </citation>
    <scope>NUCLEOTIDE SEQUENCE [LARGE SCALE GENOMIC DNA]</scope>
    <source>
        <strain evidence="2 3">K42</strain>
    </source>
</reference>
<evidence type="ECO:0008006" key="4">
    <source>
        <dbReference type="Google" id="ProtNLM"/>
    </source>
</evidence>
<gene>
    <name evidence="2" type="ORF">SZN_00350</name>
</gene>
<evidence type="ECO:0000313" key="3">
    <source>
        <dbReference type="Proteomes" id="UP000004217"/>
    </source>
</evidence>